<name>A0A4Z1IFK5_9HELO</name>
<comment type="caution">
    <text evidence="1">The sequence shown here is derived from an EMBL/GenBank/DDBJ whole genome shotgun (WGS) entry which is preliminary data.</text>
</comment>
<sequence>MRRESSRINTLLQGSTGESWQNKAGLVDSSVVVTAQLLFLFWGPFAEWLAEIAVGILAADHESNLARWVGRNGGISVFDVRENFLAVLLELGNQWEVEPLVLGYREDKLAFKTFERN</sequence>
<proteinExistence type="predicted"/>
<gene>
    <name evidence="1" type="ORF">BOTNAR_0146g00140</name>
</gene>
<reference evidence="1 2" key="1">
    <citation type="submission" date="2017-12" db="EMBL/GenBank/DDBJ databases">
        <title>Comparative genomics of Botrytis spp.</title>
        <authorList>
            <person name="Valero-Jimenez C.A."/>
            <person name="Tapia P."/>
            <person name="Veloso J."/>
            <person name="Silva-Moreno E."/>
            <person name="Staats M."/>
            <person name="Valdes J.H."/>
            <person name="Van Kan J.A.L."/>
        </authorList>
    </citation>
    <scope>NUCLEOTIDE SEQUENCE [LARGE SCALE GENOMIC DNA]</scope>
    <source>
        <strain evidence="1 2">MUCL2120</strain>
    </source>
</reference>
<organism evidence="1 2">
    <name type="scientific">Botryotinia narcissicola</name>
    <dbReference type="NCBI Taxonomy" id="278944"/>
    <lineage>
        <taxon>Eukaryota</taxon>
        <taxon>Fungi</taxon>
        <taxon>Dikarya</taxon>
        <taxon>Ascomycota</taxon>
        <taxon>Pezizomycotina</taxon>
        <taxon>Leotiomycetes</taxon>
        <taxon>Helotiales</taxon>
        <taxon>Sclerotiniaceae</taxon>
        <taxon>Botryotinia</taxon>
    </lineage>
</organism>
<dbReference type="AlphaFoldDB" id="A0A4Z1IFK5"/>
<evidence type="ECO:0000313" key="2">
    <source>
        <dbReference type="Proteomes" id="UP000297452"/>
    </source>
</evidence>
<accession>A0A4Z1IFK5</accession>
<keyword evidence="2" id="KW-1185">Reference proteome</keyword>
<dbReference type="Proteomes" id="UP000297452">
    <property type="component" value="Unassembled WGS sequence"/>
</dbReference>
<protein>
    <submittedName>
        <fullName evidence="1">Uncharacterized protein</fullName>
    </submittedName>
</protein>
<dbReference type="EMBL" id="PQXJ01000146">
    <property type="protein sequence ID" value="TGO60401.1"/>
    <property type="molecule type" value="Genomic_DNA"/>
</dbReference>
<evidence type="ECO:0000313" key="1">
    <source>
        <dbReference type="EMBL" id="TGO60401.1"/>
    </source>
</evidence>